<dbReference type="InterPro" id="IPR019954">
    <property type="entry name" value="Ubiquitin_CS"/>
</dbReference>
<feature type="domain" description="VIT" evidence="3">
    <location>
        <begin position="5"/>
        <end position="133"/>
    </location>
</feature>
<dbReference type="PANTHER" id="PTHR45737:SF6">
    <property type="entry name" value="VON WILLEBRAND FACTOR A DOMAIN-CONTAINING PROTEIN 5A"/>
    <property type="match status" value="1"/>
</dbReference>
<dbReference type="SUPFAM" id="SSF53300">
    <property type="entry name" value="vWA-like"/>
    <property type="match status" value="1"/>
</dbReference>
<evidence type="ECO:0008006" key="6">
    <source>
        <dbReference type="Google" id="ProtNLM"/>
    </source>
</evidence>
<dbReference type="CDD" id="cd17039">
    <property type="entry name" value="Ubl_ubiquitin_like"/>
    <property type="match status" value="2"/>
</dbReference>
<dbReference type="SMART" id="SM00213">
    <property type="entry name" value="UBQ"/>
    <property type="match status" value="3"/>
</dbReference>
<organism evidence="4 5">
    <name type="scientific">Tritrichomonas foetus</name>
    <dbReference type="NCBI Taxonomy" id="1144522"/>
    <lineage>
        <taxon>Eukaryota</taxon>
        <taxon>Metamonada</taxon>
        <taxon>Parabasalia</taxon>
        <taxon>Tritrichomonadida</taxon>
        <taxon>Tritrichomonadidae</taxon>
        <taxon>Tritrichomonas</taxon>
    </lineage>
</organism>
<evidence type="ECO:0000259" key="3">
    <source>
        <dbReference type="PROSITE" id="PS51468"/>
    </source>
</evidence>
<dbReference type="InterPro" id="IPR002035">
    <property type="entry name" value="VWF_A"/>
</dbReference>
<dbReference type="Pfam" id="PF00240">
    <property type="entry name" value="ubiquitin"/>
    <property type="match status" value="2"/>
</dbReference>
<dbReference type="Gene3D" id="3.10.20.90">
    <property type="entry name" value="Phosphatidylinositol 3-kinase Catalytic Subunit, Chain A, domain 1"/>
    <property type="match status" value="3"/>
</dbReference>
<evidence type="ECO:0000259" key="2">
    <source>
        <dbReference type="PROSITE" id="PS50234"/>
    </source>
</evidence>
<feature type="domain" description="Ubiquitin-like" evidence="1">
    <location>
        <begin position="791"/>
        <end position="865"/>
    </location>
</feature>
<dbReference type="Pfam" id="PF13768">
    <property type="entry name" value="VWA_3"/>
    <property type="match status" value="1"/>
</dbReference>
<dbReference type="PROSITE" id="PS00299">
    <property type="entry name" value="UBIQUITIN_1"/>
    <property type="match status" value="1"/>
</dbReference>
<dbReference type="OrthoDB" id="1729737at2759"/>
<gene>
    <name evidence="4" type="ORF">TRFO_10692</name>
</gene>
<feature type="domain" description="Ubiquitin-like" evidence="1">
    <location>
        <begin position="961"/>
        <end position="1037"/>
    </location>
</feature>
<feature type="domain" description="Ubiquitin-like" evidence="1">
    <location>
        <begin position="866"/>
        <end position="960"/>
    </location>
</feature>
<dbReference type="SMART" id="SM00327">
    <property type="entry name" value="VWA"/>
    <property type="match status" value="1"/>
</dbReference>
<evidence type="ECO:0000313" key="4">
    <source>
        <dbReference type="EMBL" id="OHS95001.1"/>
    </source>
</evidence>
<sequence>MPFGSCFIIDDLSKKEINLFPKKIDIRGKKNGFICSYEVGFTYFNDLDYPVDLKYCIPIENDLCIHSIKAKTSDYSVEFSLRESSEAETIFKETTDYGIHGILIHSTDGLLTTISLGNLPPKSECLINFNVIMISTLNPDLKSIRTRFPLEICNNNGNIYNLNSGNITENNIIHYEMKIIEPFDIADISTFFSSTIEKIRENEYIVSNNNSLLNQQTQKELDGKEEEVHHQFIHDPTMNNEVIMYDISFKEEITSFISNFEEYSFLNFIPKLNNEENDPSVSQKKSSKKFQQEFIFIIDCSGSMQGSRINQAKECLKLLVHSLPVNCYYNIIQFGSDFKPFHPESVEYTKENVQNSLKKISQIQANLGGTEMLKPFEFIHSKKPKNCQSGNKRQLFLITDGADFHPDQVLNLIEDMKEFNRIFSIGIGRGADPKIIKRSSQITDGQYSFILDGADLRAKVIPQLNASMTKVIKNIQIHTENEESIKVVPYPIRNIALNIASYFIIRNENKSKIDENHSILLTGNYDEYEYEFIAETINQQSLSETNLDSKEMKAIIEKLFSFHEIQSLIMEINELQKQKTPEIESILKEKIQTIISISIKSGILCPYTSFVGIFKKNTENIKEYKNIYVEINNQFIPFQIPKNIFESKTDPNTDLSILKTCISNQMSIPLEKIKIKNFKTHMIIQDEIELQDNVKLSMEYVPIRSNVSININGRIVSIPIDQLDDFLYARKVINQTISDEKNSDPSNTKDFEIVDYNEITDGHNTISLHQSFRHLDLTKELHAVHNSNNKINIIIRRNNEKLPIECDPQITIDEMKELLKNKYKFDIFHDRMLFQGKTLRASDILYDRNISNNSEIYLARIYRGGQQLFVKTMNQNLSFDFDFVSHSIVTDSSSETNCENINQGKKVCDIKEMIEKETHIPKEYQRLIFGGKQMEDDHFISDYSILPNSTIYMLLRLKGGMQIHIKINHSGKSITLNVSPEEKIEEIRRQIFQIEGIPPEQQNLTFNGISLLDDHCLDYYNIEENSIIRVSLQAPAGKCCLSYSHPSTTNISSLNPPKTDFEISLLLDNHSIEGYWENLNEILRVCKLLNLTKEIIIEKISNFREKRKENEHEEDNKKEFENLDELINSILNLIKNSNEQLLDQILATIIAISILHEKAIDQEEIWCILEQKASLWFSSISTNINWKELISFFSFLIK</sequence>
<comment type="caution">
    <text evidence="4">The sequence shown here is derived from an EMBL/GenBank/DDBJ whole genome shotgun (WGS) entry which is preliminary data.</text>
</comment>
<dbReference type="PROSITE" id="PS50053">
    <property type="entry name" value="UBIQUITIN_2"/>
    <property type="match status" value="3"/>
</dbReference>
<dbReference type="SUPFAM" id="SSF54236">
    <property type="entry name" value="Ubiquitin-like"/>
    <property type="match status" value="3"/>
</dbReference>
<reference evidence="4" key="1">
    <citation type="submission" date="2016-10" db="EMBL/GenBank/DDBJ databases">
        <authorList>
            <person name="Benchimol M."/>
            <person name="Almeida L.G."/>
            <person name="Vasconcelos A.T."/>
            <person name="Perreira-Neves A."/>
            <person name="Rosa I.A."/>
            <person name="Tasca T."/>
            <person name="Bogo M.R."/>
            <person name="de Souza W."/>
        </authorList>
    </citation>
    <scope>NUCLEOTIDE SEQUENCE [LARGE SCALE GENOMIC DNA]</scope>
    <source>
        <strain evidence="4">K</strain>
    </source>
</reference>
<dbReference type="PROSITE" id="PS50234">
    <property type="entry name" value="VWFA"/>
    <property type="match status" value="1"/>
</dbReference>
<dbReference type="RefSeq" id="XP_068348138.1">
    <property type="nucleotide sequence ID" value="XM_068495609.1"/>
</dbReference>
<dbReference type="InterPro" id="IPR013694">
    <property type="entry name" value="VIT"/>
</dbReference>
<dbReference type="InterPro" id="IPR000626">
    <property type="entry name" value="Ubiquitin-like_dom"/>
</dbReference>
<dbReference type="PANTHER" id="PTHR45737">
    <property type="entry name" value="VON WILLEBRAND FACTOR A DOMAIN-CONTAINING PROTEIN 5A"/>
    <property type="match status" value="1"/>
</dbReference>
<evidence type="ECO:0000259" key="1">
    <source>
        <dbReference type="PROSITE" id="PS50053"/>
    </source>
</evidence>
<dbReference type="AlphaFoldDB" id="A0A1J4J8I1"/>
<dbReference type="EMBL" id="MLAK01001271">
    <property type="protein sequence ID" value="OHS95001.1"/>
    <property type="molecule type" value="Genomic_DNA"/>
</dbReference>
<dbReference type="Gene3D" id="3.40.50.410">
    <property type="entry name" value="von Willebrand factor, type A domain"/>
    <property type="match status" value="1"/>
</dbReference>
<dbReference type="Proteomes" id="UP000179807">
    <property type="component" value="Unassembled WGS sequence"/>
</dbReference>
<dbReference type="InterPro" id="IPR019956">
    <property type="entry name" value="Ubiquitin_dom"/>
</dbReference>
<evidence type="ECO:0000313" key="5">
    <source>
        <dbReference type="Proteomes" id="UP000179807"/>
    </source>
</evidence>
<dbReference type="GeneID" id="94830313"/>
<dbReference type="Pfam" id="PF08487">
    <property type="entry name" value="VIT"/>
    <property type="match status" value="1"/>
</dbReference>
<keyword evidence="5" id="KW-1185">Reference proteome</keyword>
<name>A0A1J4J8I1_9EUKA</name>
<dbReference type="PROSITE" id="PS51468">
    <property type="entry name" value="VIT"/>
    <property type="match status" value="1"/>
</dbReference>
<feature type="domain" description="VWFA" evidence="2">
    <location>
        <begin position="293"/>
        <end position="468"/>
    </location>
</feature>
<protein>
    <recommendedName>
        <fullName evidence="6">von Willebrand factor type A domain containing protein</fullName>
    </recommendedName>
</protein>
<dbReference type="InterPro" id="IPR029071">
    <property type="entry name" value="Ubiquitin-like_domsf"/>
</dbReference>
<accession>A0A1J4J8I1</accession>
<dbReference type="VEuPathDB" id="TrichDB:TRFO_10692"/>
<dbReference type="InterPro" id="IPR036465">
    <property type="entry name" value="vWFA_dom_sf"/>
</dbReference>
<proteinExistence type="predicted"/>
<dbReference type="PRINTS" id="PR00348">
    <property type="entry name" value="UBIQUITIN"/>
</dbReference>